<organism evidence="1 2">
    <name type="scientific">Dolichospermum heterosporum TAC447</name>
    <dbReference type="NCBI Taxonomy" id="747523"/>
    <lineage>
        <taxon>Bacteria</taxon>
        <taxon>Bacillati</taxon>
        <taxon>Cyanobacteriota</taxon>
        <taxon>Cyanophyceae</taxon>
        <taxon>Nostocales</taxon>
        <taxon>Aphanizomenonaceae</taxon>
        <taxon>Dolichospermum</taxon>
        <taxon>Dolichospermum heterosporum</taxon>
    </lineage>
</organism>
<evidence type="ECO:0000313" key="2">
    <source>
        <dbReference type="Proteomes" id="UP001057561"/>
    </source>
</evidence>
<sequence>MIRRTSVKGYYNRCIKTRLERTSDRYCEIAKITFSRSTGTLYQTAIANIELMRSLNFHILVLP</sequence>
<accession>A0ABY5LS47</accession>
<proteinExistence type="predicted"/>
<gene>
    <name evidence="1" type="ORF">NG743_22685</name>
</gene>
<dbReference type="RefSeq" id="WP_257120952.1">
    <property type="nucleotide sequence ID" value="NZ_CP099464.1"/>
</dbReference>
<name>A0ABY5LS47_9CYAN</name>
<protein>
    <recommendedName>
        <fullName evidence="3">Transposase</fullName>
    </recommendedName>
</protein>
<dbReference type="EMBL" id="CP099464">
    <property type="protein sequence ID" value="UUO14793.1"/>
    <property type="molecule type" value="Genomic_DNA"/>
</dbReference>
<keyword evidence="2" id="KW-1185">Reference proteome</keyword>
<reference evidence="1" key="1">
    <citation type="submission" date="2022-06" db="EMBL/GenBank/DDBJ databases">
        <title>Nostosin G and Spiroidesin B from the Cyanobacterium Dolichospermum sp. NIES-1697.</title>
        <authorList>
            <person name="Phan C.-S."/>
            <person name="Mehjabin J.J."/>
            <person name="Anas A.R.J."/>
            <person name="Hayasaka M."/>
            <person name="Onoki R."/>
            <person name="Wang J."/>
            <person name="Umezawa T."/>
            <person name="Washio K."/>
            <person name="Morikawa M."/>
            <person name="Okino T."/>
        </authorList>
    </citation>
    <scope>NUCLEOTIDE SEQUENCE</scope>
    <source>
        <strain evidence="1">NIES-1697</strain>
    </source>
</reference>
<evidence type="ECO:0000313" key="1">
    <source>
        <dbReference type="EMBL" id="UUO14793.1"/>
    </source>
</evidence>
<dbReference type="Proteomes" id="UP001057561">
    <property type="component" value="Chromosome"/>
</dbReference>
<evidence type="ECO:0008006" key="3">
    <source>
        <dbReference type="Google" id="ProtNLM"/>
    </source>
</evidence>